<dbReference type="AlphaFoldDB" id="A0A066VNN4"/>
<sequence>MGVGQTVYREVVPGLSTFSVPFSRFGIIPVGGRSTAIKLRGANGSTSTNGAGSGTVWLLASSPLNALTREKIDAMGKVGWIVAPDNVHSLFLKQYSEAYPEAKVIGVLGLEKKNADVKFAGLYGRDKECTKYGFEDEIAARFFGTFPNRDVAFFHKDSKTMITADLLFNLPAREQFSGHPKGQPYSPIPFLARFSCSFNPFSSLHSFFIKIASAGAPIPDALAPVSGLSKQGGSTLERKKAFAADAAAVAAWDFERIVMCHGDVIEDDPKLGKMTAKQAWLSAFSSVLNPDGSPKF</sequence>
<dbReference type="HOGENOM" id="CLU_056292_1_0_1"/>
<accession>A0A066VNN4</accession>
<dbReference type="RefSeq" id="XP_013242268.1">
    <property type="nucleotide sequence ID" value="XM_013386814.1"/>
</dbReference>
<dbReference type="OMA" id="IIPDREH"/>
<dbReference type="InParanoid" id="A0A066VNN4"/>
<dbReference type="EMBL" id="JMSN01000064">
    <property type="protein sequence ID" value="KDN43101.1"/>
    <property type="molecule type" value="Genomic_DNA"/>
</dbReference>
<dbReference type="GeneID" id="25264740"/>
<proteinExistence type="predicted"/>
<gene>
    <name evidence="1" type="ORF">K437DRAFT_257625</name>
</gene>
<dbReference type="PANTHER" id="PTHR33835:SF1">
    <property type="entry name" value="METALLO-BETA-LACTAMASE DOMAIN-CONTAINING PROTEIN"/>
    <property type="match status" value="1"/>
</dbReference>
<organism evidence="1 2">
    <name type="scientific">Tilletiaria anomala (strain ATCC 24038 / CBS 436.72 / UBC 951)</name>
    <dbReference type="NCBI Taxonomy" id="1037660"/>
    <lineage>
        <taxon>Eukaryota</taxon>
        <taxon>Fungi</taxon>
        <taxon>Dikarya</taxon>
        <taxon>Basidiomycota</taxon>
        <taxon>Ustilaginomycotina</taxon>
        <taxon>Exobasidiomycetes</taxon>
        <taxon>Georgefischeriales</taxon>
        <taxon>Tilletiariaceae</taxon>
        <taxon>Tilletiaria</taxon>
    </lineage>
</organism>
<dbReference type="InterPro" id="IPR025638">
    <property type="entry name" value="DUF4336"/>
</dbReference>
<evidence type="ECO:0000313" key="1">
    <source>
        <dbReference type="EMBL" id="KDN43101.1"/>
    </source>
</evidence>
<comment type="caution">
    <text evidence="1">The sequence shown here is derived from an EMBL/GenBank/DDBJ whole genome shotgun (WGS) entry which is preliminary data.</text>
</comment>
<evidence type="ECO:0000313" key="2">
    <source>
        <dbReference type="Proteomes" id="UP000027361"/>
    </source>
</evidence>
<protein>
    <submittedName>
        <fullName evidence="1">Uncharacterized protein</fullName>
    </submittedName>
</protein>
<dbReference type="OrthoDB" id="421671at2759"/>
<dbReference type="PANTHER" id="PTHR33835">
    <property type="entry name" value="YALI0C07656P"/>
    <property type="match status" value="1"/>
</dbReference>
<name>A0A066VNN4_TILAU</name>
<dbReference type="Proteomes" id="UP000027361">
    <property type="component" value="Unassembled WGS sequence"/>
</dbReference>
<reference evidence="1 2" key="1">
    <citation type="submission" date="2014-05" db="EMBL/GenBank/DDBJ databases">
        <title>Draft genome sequence of a rare smut relative, Tilletiaria anomala UBC 951.</title>
        <authorList>
            <consortium name="DOE Joint Genome Institute"/>
            <person name="Toome M."/>
            <person name="Kuo A."/>
            <person name="Henrissat B."/>
            <person name="Lipzen A."/>
            <person name="Tritt A."/>
            <person name="Yoshinaga Y."/>
            <person name="Zane M."/>
            <person name="Barry K."/>
            <person name="Grigoriev I.V."/>
            <person name="Spatafora J.W."/>
            <person name="Aimea M.C."/>
        </authorList>
    </citation>
    <scope>NUCLEOTIDE SEQUENCE [LARGE SCALE GENOMIC DNA]</scope>
    <source>
        <strain evidence="1 2">UBC 951</strain>
    </source>
</reference>
<keyword evidence="2" id="KW-1185">Reference proteome</keyword>